<sequence>MTHPYPVPSSSELGSAERAAFADRLDRPAVVVASGPSAPFPAPEVLPDDAVVLRTGTFFLESQYHYGSRVDAYVWDGDRRTLDALAAELRAGRYTCERFVSAHQVLPADGEHTVNSLSRLGMQPCDAYAPIFAHPRLARLLTDDASRPASELLAVAFAAAVGFTDIRLFGFDQIDEHSTARRIGTSIAAQVAARLSAAQADSSKPAARIDADLAFLRAVVAEFPAARITAGTPVPVFSSFIAPTAPEADASSETQASSPSGTGLPRRNLLKTHLTLGAGELHEVSPGNPEPWALIDGRRCAYVTLVSGNYHHGARALARSMAQVTDIPLIVMCAPGADRMALEASGLNCIDVPEIMAPRTEGAQARFAATYTKLNAFRLAFLDRAVYVDSDALMLNSADELFERAGFCAVPDAGIQLENDGFNSGVFAYDPSVELFDRMLAQVGRLPSADGGDQGFLNSFLGEDWSRLPLEYNTTKRIWRSHNPLFNAAEVKILHYVGVKPWTIDPGHADYGDVIDLWFDYLADFELRDLAREWSQHSSGRPAQDRPVARPVKKIKDAEQAYAAGRYAEAEQIAARILAWDPASIRSAKLLAELALRKRSYAQAARYAATAGLSFAKKRFKR</sequence>
<proteinExistence type="predicted"/>
<evidence type="ECO:0000313" key="2">
    <source>
        <dbReference type="EMBL" id="MFB9777280.1"/>
    </source>
</evidence>
<dbReference type="InterPro" id="IPR050587">
    <property type="entry name" value="GNT1/Glycosyltrans_8"/>
</dbReference>
<evidence type="ECO:0000313" key="3">
    <source>
        <dbReference type="Proteomes" id="UP001589707"/>
    </source>
</evidence>
<accession>A0ABV5X4A6</accession>
<dbReference type="SUPFAM" id="SSF53448">
    <property type="entry name" value="Nucleotide-diphospho-sugar transferases"/>
    <property type="match status" value="1"/>
</dbReference>
<dbReference type="Pfam" id="PF01501">
    <property type="entry name" value="Glyco_transf_8"/>
    <property type="match status" value="1"/>
</dbReference>
<dbReference type="SUPFAM" id="SSF102414">
    <property type="entry name" value="Alpha-2,3/8-sialyltransferase CstII"/>
    <property type="match status" value="1"/>
</dbReference>
<dbReference type="PANTHER" id="PTHR11183">
    <property type="entry name" value="GLYCOGENIN SUBFAMILY MEMBER"/>
    <property type="match status" value="1"/>
</dbReference>
<gene>
    <name evidence="2" type="ORF">ACFFN1_12870</name>
</gene>
<dbReference type="InterPro" id="IPR029044">
    <property type="entry name" value="Nucleotide-diphossugar_trans"/>
</dbReference>
<feature type="region of interest" description="Disordered" evidence="1">
    <location>
        <begin position="248"/>
        <end position="267"/>
    </location>
</feature>
<evidence type="ECO:0000256" key="1">
    <source>
        <dbReference type="SAM" id="MobiDB-lite"/>
    </source>
</evidence>
<dbReference type="Proteomes" id="UP001589707">
    <property type="component" value="Unassembled WGS sequence"/>
</dbReference>
<keyword evidence="3" id="KW-1185">Reference proteome</keyword>
<dbReference type="Gene3D" id="3.90.550.10">
    <property type="entry name" value="Spore Coat Polysaccharide Biosynthesis Protein SpsA, Chain A"/>
    <property type="match status" value="1"/>
</dbReference>
<dbReference type="InterPro" id="IPR036715">
    <property type="entry name" value="A-2_3-sialylTrfase_sf"/>
</dbReference>
<dbReference type="InterPro" id="IPR002495">
    <property type="entry name" value="Glyco_trans_8"/>
</dbReference>
<comment type="caution">
    <text evidence="2">The sequence shown here is derived from an EMBL/GenBank/DDBJ whole genome shotgun (WGS) entry which is preliminary data.</text>
</comment>
<reference evidence="2 3" key="1">
    <citation type="submission" date="2024-09" db="EMBL/GenBank/DDBJ databases">
        <authorList>
            <person name="Sun Q."/>
            <person name="Mori K."/>
        </authorList>
    </citation>
    <scope>NUCLEOTIDE SEQUENCE [LARGE SCALE GENOMIC DNA]</scope>
    <source>
        <strain evidence="2 3">JCM 11683</strain>
    </source>
</reference>
<protein>
    <submittedName>
        <fullName evidence="2">Glycosyltransferase</fullName>
    </submittedName>
</protein>
<dbReference type="Gene3D" id="3.90.1480.10">
    <property type="entry name" value="Alpha-2,3-sialyltransferase"/>
    <property type="match status" value="1"/>
</dbReference>
<name>A0ABV5X4A6_9MICO</name>
<organism evidence="2 3">
    <name type="scientific">Brevibacterium otitidis</name>
    <dbReference type="NCBI Taxonomy" id="53364"/>
    <lineage>
        <taxon>Bacteria</taxon>
        <taxon>Bacillati</taxon>
        <taxon>Actinomycetota</taxon>
        <taxon>Actinomycetes</taxon>
        <taxon>Micrococcales</taxon>
        <taxon>Brevibacteriaceae</taxon>
        <taxon>Brevibacterium</taxon>
    </lineage>
</organism>
<feature type="compositionally biased region" description="Polar residues" evidence="1">
    <location>
        <begin position="251"/>
        <end position="261"/>
    </location>
</feature>
<dbReference type="RefSeq" id="WP_376841192.1">
    <property type="nucleotide sequence ID" value="NZ_JBHMAU010000074.1"/>
</dbReference>
<dbReference type="EMBL" id="JBHMAU010000074">
    <property type="protein sequence ID" value="MFB9777280.1"/>
    <property type="molecule type" value="Genomic_DNA"/>
</dbReference>